<evidence type="ECO:0000256" key="1">
    <source>
        <dbReference type="ARBA" id="ARBA00004434"/>
    </source>
</evidence>
<keyword evidence="14" id="KW-1185">Reference proteome</keyword>
<evidence type="ECO:0000256" key="2">
    <source>
        <dbReference type="ARBA" id="ARBA00007066"/>
    </source>
</evidence>
<feature type="active site" evidence="10">
    <location>
        <position position="60"/>
    </location>
</feature>
<reference evidence="13 14" key="1">
    <citation type="journal article" date="2011" name="J. Gen. Appl. Microbiol.">
        <title>Draft genome sequencing of the enigmatic basidiomycete Mixia osmundae.</title>
        <authorList>
            <person name="Nishida H."/>
            <person name="Nagatsuka Y."/>
            <person name="Sugiyama J."/>
        </authorList>
    </citation>
    <scope>NUCLEOTIDE SEQUENCE [LARGE SCALE GENOMIC DNA]</scope>
    <source>
        <strain evidence="14">CBS 9802 / IAM 14324 / JCM 22182 / KY 12970</strain>
    </source>
</reference>
<dbReference type="Proteomes" id="UP000009131">
    <property type="component" value="Unassembled WGS sequence"/>
</dbReference>
<accession>G7E2E6</accession>
<evidence type="ECO:0000313" key="13">
    <source>
        <dbReference type="EMBL" id="GAA97006.1"/>
    </source>
</evidence>
<dbReference type="SUPFAM" id="SSF51306">
    <property type="entry name" value="LexA/Signal peptidase"/>
    <property type="match status" value="1"/>
</dbReference>
<dbReference type="InParanoid" id="G7E2E6"/>
<dbReference type="RefSeq" id="XP_014565446.1">
    <property type="nucleotide sequence ID" value="XM_014709960.1"/>
</dbReference>
<dbReference type="eggNOG" id="KOG1568">
    <property type="taxonomic scope" value="Eukaryota"/>
</dbReference>
<comment type="similarity">
    <text evidence="2">Belongs to the peptidase S26 family. IMP2 subfamily.</text>
</comment>
<name>G7E2E6_MIXOS</name>
<sequence>MSLFARAASAFRLRGGAKTSAEQQERTALRRRVLRGLLWLPVAIFVEDNIGSVARITGRSMQPALNPDSSRLHEDVVLLDKCSVWWSAYQRGQVVVMRCPIPPYGTSVKRIIGLPGDLVKTRRPYPDRYVKVPEAHCWVEGDESFHSTDSNTFGPIPIKLIDARVAYILWPGSRWGTVIPSARPSRVIHAKRKPAWAEADERRSAFADV</sequence>
<feature type="domain" description="Peptidase S26" evidence="12">
    <location>
        <begin position="36"/>
        <end position="122"/>
    </location>
</feature>
<dbReference type="PRINTS" id="PR00727">
    <property type="entry name" value="LEADERPTASE"/>
</dbReference>
<dbReference type="PANTHER" id="PTHR46041">
    <property type="entry name" value="MITOCHONDRIAL INNER MEMBRANE PROTEASE SUBUNIT 2"/>
    <property type="match status" value="1"/>
</dbReference>
<evidence type="ECO:0000256" key="3">
    <source>
        <dbReference type="ARBA" id="ARBA00022670"/>
    </source>
</evidence>
<keyword evidence="5 11" id="KW-0999">Mitochondrion inner membrane</keyword>
<keyword evidence="8 11" id="KW-0496">Mitochondrion</keyword>
<keyword evidence="9" id="KW-0472">Membrane</keyword>
<dbReference type="EMBL" id="BABT02000110">
    <property type="protein sequence ID" value="GAA97006.1"/>
    <property type="molecule type" value="Genomic_DNA"/>
</dbReference>
<dbReference type="InterPro" id="IPR036286">
    <property type="entry name" value="LexA/Signal_pep-like_sf"/>
</dbReference>
<evidence type="ECO:0000256" key="10">
    <source>
        <dbReference type="PIRSR" id="PIRSR600223-1"/>
    </source>
</evidence>
<dbReference type="GO" id="GO:0006627">
    <property type="term" value="P:protein processing involved in protein targeting to mitochondrion"/>
    <property type="evidence" value="ECO:0007669"/>
    <property type="project" value="InterPro"/>
</dbReference>
<feature type="active site" evidence="10">
    <location>
        <position position="109"/>
    </location>
</feature>
<dbReference type="OrthoDB" id="308440at2759"/>
<dbReference type="HOGENOM" id="CLU_028723_4_1_1"/>
<keyword evidence="6 11" id="KW-0378">Hydrolase</keyword>
<dbReference type="NCBIfam" id="TIGR02227">
    <property type="entry name" value="sigpep_I_bact"/>
    <property type="match status" value="1"/>
</dbReference>
<organism evidence="13 14">
    <name type="scientific">Mixia osmundae (strain CBS 9802 / IAM 14324 / JCM 22182 / KY 12970)</name>
    <dbReference type="NCBI Taxonomy" id="764103"/>
    <lineage>
        <taxon>Eukaryota</taxon>
        <taxon>Fungi</taxon>
        <taxon>Dikarya</taxon>
        <taxon>Basidiomycota</taxon>
        <taxon>Pucciniomycotina</taxon>
        <taxon>Mixiomycetes</taxon>
        <taxon>Mixiales</taxon>
        <taxon>Mixiaceae</taxon>
        <taxon>Mixia</taxon>
    </lineage>
</organism>
<keyword evidence="7" id="KW-1133">Transmembrane helix</keyword>
<gene>
    <name evidence="13" type="primary">Mo03680</name>
    <name evidence="13" type="ORF">E5Q_03680</name>
</gene>
<evidence type="ECO:0000256" key="6">
    <source>
        <dbReference type="ARBA" id="ARBA00022801"/>
    </source>
</evidence>
<dbReference type="FunFam" id="2.10.109.10:FF:000005">
    <property type="entry name" value="Mitochondrial inner membrane protease subunit"/>
    <property type="match status" value="1"/>
</dbReference>
<dbReference type="GO" id="GO:0006465">
    <property type="term" value="P:signal peptide processing"/>
    <property type="evidence" value="ECO:0007669"/>
    <property type="project" value="InterPro"/>
</dbReference>
<evidence type="ECO:0000256" key="9">
    <source>
        <dbReference type="ARBA" id="ARBA00023136"/>
    </source>
</evidence>
<dbReference type="STRING" id="764103.G7E2E6"/>
<dbReference type="FunCoup" id="G7E2E6">
    <property type="interactions" value="286"/>
</dbReference>
<evidence type="ECO:0000256" key="7">
    <source>
        <dbReference type="ARBA" id="ARBA00022989"/>
    </source>
</evidence>
<dbReference type="EC" id="3.4.21.-" evidence="11"/>
<comment type="caution">
    <text evidence="13">The sequence shown here is derived from an EMBL/GenBank/DDBJ whole genome shotgun (WGS) entry which is preliminary data.</text>
</comment>
<comment type="subcellular location">
    <subcellularLocation>
        <location evidence="1">Mitochondrion inner membrane</location>
        <topology evidence="1">Single-pass membrane protein</topology>
    </subcellularLocation>
</comment>
<evidence type="ECO:0000313" key="14">
    <source>
        <dbReference type="Proteomes" id="UP000009131"/>
    </source>
</evidence>
<dbReference type="AlphaFoldDB" id="G7E2E6"/>
<evidence type="ECO:0000256" key="11">
    <source>
        <dbReference type="RuleBase" id="RU362041"/>
    </source>
</evidence>
<dbReference type="PANTHER" id="PTHR46041:SF2">
    <property type="entry name" value="MITOCHONDRIAL INNER MEMBRANE PROTEASE SUBUNIT 2"/>
    <property type="match status" value="1"/>
</dbReference>
<dbReference type="InterPro" id="IPR019533">
    <property type="entry name" value="Peptidase_S26"/>
</dbReference>
<dbReference type="GO" id="GO:0004252">
    <property type="term" value="F:serine-type endopeptidase activity"/>
    <property type="evidence" value="ECO:0007669"/>
    <property type="project" value="InterPro"/>
</dbReference>
<dbReference type="CDD" id="cd06530">
    <property type="entry name" value="S26_SPase_I"/>
    <property type="match status" value="1"/>
</dbReference>
<evidence type="ECO:0000259" key="12">
    <source>
        <dbReference type="Pfam" id="PF10502"/>
    </source>
</evidence>
<dbReference type="Gene3D" id="2.10.109.10">
    <property type="entry name" value="Umud Fragment, subunit A"/>
    <property type="match status" value="1"/>
</dbReference>
<dbReference type="InterPro" id="IPR037730">
    <property type="entry name" value="IMP2"/>
</dbReference>
<dbReference type="Pfam" id="PF10502">
    <property type="entry name" value="Peptidase_S26"/>
    <property type="match status" value="1"/>
</dbReference>
<dbReference type="OMA" id="WIPVIAW"/>
<protein>
    <recommendedName>
        <fullName evidence="11">Mitochondrial inner membrane protease subunit</fullName>
        <ecNumber evidence="11">3.4.21.-</ecNumber>
    </recommendedName>
</protein>
<evidence type="ECO:0000256" key="4">
    <source>
        <dbReference type="ARBA" id="ARBA00022692"/>
    </source>
</evidence>
<reference evidence="13 14" key="2">
    <citation type="journal article" date="2012" name="Open Biol.">
        <title>Characteristics of nucleosomes and linker DNA regions on the genome of the basidiomycete Mixia osmundae revealed by mono- and dinucleosome mapping.</title>
        <authorList>
            <person name="Nishida H."/>
            <person name="Kondo S."/>
            <person name="Matsumoto T."/>
            <person name="Suzuki Y."/>
            <person name="Yoshikawa H."/>
            <person name="Taylor T.D."/>
            <person name="Sugiyama J."/>
        </authorList>
    </citation>
    <scope>NUCLEOTIDE SEQUENCE [LARGE SCALE GENOMIC DNA]</scope>
    <source>
        <strain evidence="14">CBS 9802 / IAM 14324 / JCM 22182 / KY 12970</strain>
    </source>
</reference>
<dbReference type="InterPro" id="IPR000223">
    <property type="entry name" value="Pept_S26A_signal_pept_1"/>
</dbReference>
<keyword evidence="3 11" id="KW-0645">Protease</keyword>
<evidence type="ECO:0000256" key="8">
    <source>
        <dbReference type="ARBA" id="ARBA00023128"/>
    </source>
</evidence>
<keyword evidence="4" id="KW-0812">Transmembrane</keyword>
<evidence type="ECO:0000256" key="5">
    <source>
        <dbReference type="ARBA" id="ARBA00022792"/>
    </source>
</evidence>
<proteinExistence type="inferred from homology"/>
<dbReference type="GO" id="GO:0042720">
    <property type="term" value="C:mitochondrial inner membrane peptidase complex"/>
    <property type="evidence" value="ECO:0007669"/>
    <property type="project" value="InterPro"/>
</dbReference>